<reference evidence="1" key="1">
    <citation type="submission" date="2020-03" db="EMBL/GenBank/DDBJ databases">
        <authorList>
            <person name="Zhang R."/>
        </authorList>
    </citation>
    <scope>NUCLEOTIDE SEQUENCE</scope>
</reference>
<protein>
    <submittedName>
        <fullName evidence="1">Uncharacterized protein</fullName>
    </submittedName>
</protein>
<dbReference type="EMBL" id="GILB01000591">
    <property type="protein sequence ID" value="NUU80924.1"/>
    <property type="molecule type" value="Transcribed_RNA"/>
</dbReference>
<name>A0A6M2E742_9ROSI</name>
<evidence type="ECO:0000313" key="1">
    <source>
        <dbReference type="EMBL" id="NUU80924.1"/>
    </source>
</evidence>
<accession>A0A6M2E742</accession>
<sequence>MEDLDGLICRLNEHMQINHYQLHPTSESTSLLYDCKWQAPVLYPAIQKFHHLHTPQSSNLPTNHSSTSPMSCNQSNSATILLVLLCRFLDTGRKGKERTARKVQDMSKGKK</sequence>
<proteinExistence type="predicted"/>
<dbReference type="AlphaFoldDB" id="A0A6M2E742"/>
<organism evidence="1">
    <name type="scientific">Populus davidiana</name>
    <dbReference type="NCBI Taxonomy" id="266767"/>
    <lineage>
        <taxon>Eukaryota</taxon>
        <taxon>Viridiplantae</taxon>
        <taxon>Streptophyta</taxon>
        <taxon>Embryophyta</taxon>
        <taxon>Tracheophyta</taxon>
        <taxon>Spermatophyta</taxon>
        <taxon>Magnoliopsida</taxon>
        <taxon>eudicotyledons</taxon>
        <taxon>Gunneridae</taxon>
        <taxon>Pentapetalae</taxon>
        <taxon>rosids</taxon>
        <taxon>fabids</taxon>
        <taxon>Malpighiales</taxon>
        <taxon>Salicaceae</taxon>
        <taxon>Saliceae</taxon>
        <taxon>Populus</taxon>
    </lineage>
</organism>